<dbReference type="EMBL" id="UINC01142494">
    <property type="protein sequence ID" value="SVD30854.1"/>
    <property type="molecule type" value="Genomic_DNA"/>
</dbReference>
<organism evidence="1">
    <name type="scientific">marine metagenome</name>
    <dbReference type="NCBI Taxonomy" id="408172"/>
    <lineage>
        <taxon>unclassified sequences</taxon>
        <taxon>metagenomes</taxon>
        <taxon>ecological metagenomes</taxon>
    </lineage>
</organism>
<evidence type="ECO:0000313" key="1">
    <source>
        <dbReference type="EMBL" id="SVD30854.1"/>
    </source>
</evidence>
<reference evidence="1" key="1">
    <citation type="submission" date="2018-05" db="EMBL/GenBank/DDBJ databases">
        <authorList>
            <person name="Lanie J.A."/>
            <person name="Ng W.-L."/>
            <person name="Kazmierczak K.M."/>
            <person name="Andrzejewski T.M."/>
            <person name="Davidsen T.M."/>
            <person name="Wayne K.J."/>
            <person name="Tettelin H."/>
            <person name="Glass J.I."/>
            <person name="Rusch D."/>
            <person name="Podicherti R."/>
            <person name="Tsui H.-C.T."/>
            <person name="Winkler M.E."/>
        </authorList>
    </citation>
    <scope>NUCLEOTIDE SEQUENCE</scope>
</reference>
<proteinExistence type="predicted"/>
<accession>A0A382U980</accession>
<sequence>MTPATIRLKCRAIPLVAKILETLKVFGGGRGDLSLFTVGVKNHGVES</sequence>
<gene>
    <name evidence="1" type="ORF">METZ01_LOCUS383708</name>
</gene>
<dbReference type="AlphaFoldDB" id="A0A382U980"/>
<name>A0A382U980_9ZZZZ</name>
<protein>
    <submittedName>
        <fullName evidence="1">Uncharacterized protein</fullName>
    </submittedName>
</protein>